<accession>A0A315XUX1</accession>
<evidence type="ECO:0000256" key="3">
    <source>
        <dbReference type="SAM" id="Phobius"/>
    </source>
</evidence>
<dbReference type="PANTHER" id="PTHR33392">
    <property type="entry name" value="POLYISOPRENYL-TEICHOIC ACID--PEPTIDOGLYCAN TEICHOIC ACID TRANSFERASE TAGU"/>
    <property type="match status" value="1"/>
</dbReference>
<dbReference type="Gene3D" id="3.40.630.190">
    <property type="entry name" value="LCP protein"/>
    <property type="match status" value="1"/>
</dbReference>
<feature type="domain" description="Cell envelope-related transcriptional attenuator" evidence="4">
    <location>
        <begin position="238"/>
        <end position="398"/>
    </location>
</feature>
<dbReference type="OrthoDB" id="27330at2"/>
<dbReference type="Proteomes" id="UP000245720">
    <property type="component" value="Unassembled WGS sequence"/>
</dbReference>
<dbReference type="NCBIfam" id="TIGR00350">
    <property type="entry name" value="lytR_cpsA_psr"/>
    <property type="match status" value="1"/>
</dbReference>
<sequence length="483" mass="54292">MSNRYNDRENDNIQNTDNEDTVLLPNDLEGYGAPKSDLPPLRKVNRRASSQAPQQSVKPQSPQYRSTDAPPQFPKTGQPPRFPQSTPPPQPQQQFDYSDRRYYDYERQAPQEYGSTSSGGGGYAPPPPMAPQSPRPQPTGGKKPSAPRHEEEAPRKKKKKRRHKSLVGRIIRRIIHIILILFLLLFGIYSCTSVCLIRQVNQVPAGHRNHYADSVGKGHVRNVLVIGTDGRTADDRGRSDSMILVSLNRKTNEIIMTSFMRDSYVEIPDNGWNKLNAAYAFGGPELLMDTIEYNFDVRIDDYVSVDFVSFVSLVDAVGGIDLEVSDAEAEEINVILISEVNELVGDDRMSDLLNGGGKLHLNGKQALSYSRIRKVGNSDFERTERQRRVMSLIFSKIKSFRPSMFKNLASDVIPDVSTNMSGANMYLLSLRMPFCARYKVKQIQIPADGTFHGEDVDVGNVLWIDDIEGNRQVIENEVFAESK</sequence>
<feature type="region of interest" description="Disordered" evidence="2">
    <location>
        <begin position="111"/>
        <end position="165"/>
    </location>
</feature>
<reference evidence="5 6" key="1">
    <citation type="submission" date="2018-05" db="EMBL/GenBank/DDBJ databases">
        <title>The Hungate 1000. A catalogue of reference genomes from the rumen microbiome.</title>
        <authorList>
            <person name="Kelly W."/>
        </authorList>
    </citation>
    <scope>NUCLEOTIDE SEQUENCE [LARGE SCALE GENOMIC DNA]</scope>
    <source>
        <strain evidence="5 6">SAb67</strain>
    </source>
</reference>
<evidence type="ECO:0000313" key="5">
    <source>
        <dbReference type="EMBL" id="PWJ10719.1"/>
    </source>
</evidence>
<dbReference type="Pfam" id="PF03816">
    <property type="entry name" value="LytR_cpsA_psr"/>
    <property type="match status" value="1"/>
</dbReference>
<evidence type="ECO:0000313" key="6">
    <source>
        <dbReference type="Proteomes" id="UP000245720"/>
    </source>
</evidence>
<feature type="compositionally biased region" description="Basic residues" evidence="2">
    <location>
        <begin position="155"/>
        <end position="165"/>
    </location>
</feature>
<proteinExistence type="inferred from homology"/>
<evidence type="ECO:0000256" key="1">
    <source>
        <dbReference type="ARBA" id="ARBA00006068"/>
    </source>
</evidence>
<organism evidence="5 6">
    <name type="scientific">Ruminococcus flavefaciens</name>
    <dbReference type="NCBI Taxonomy" id="1265"/>
    <lineage>
        <taxon>Bacteria</taxon>
        <taxon>Bacillati</taxon>
        <taxon>Bacillota</taxon>
        <taxon>Clostridia</taxon>
        <taxon>Eubacteriales</taxon>
        <taxon>Oscillospiraceae</taxon>
        <taxon>Ruminococcus</taxon>
    </lineage>
</organism>
<dbReference type="RefSeq" id="WP_109727471.1">
    <property type="nucleotide sequence ID" value="NZ_QGDI01000012.1"/>
</dbReference>
<keyword evidence="3" id="KW-0472">Membrane</keyword>
<dbReference type="InterPro" id="IPR004474">
    <property type="entry name" value="LytR_CpsA_psr"/>
</dbReference>
<feature type="region of interest" description="Disordered" evidence="2">
    <location>
        <begin position="1"/>
        <end position="95"/>
    </location>
</feature>
<evidence type="ECO:0000256" key="2">
    <source>
        <dbReference type="SAM" id="MobiDB-lite"/>
    </source>
</evidence>
<dbReference type="AlphaFoldDB" id="A0A315XUX1"/>
<keyword evidence="3" id="KW-1133">Transmembrane helix</keyword>
<dbReference type="PANTHER" id="PTHR33392:SF6">
    <property type="entry name" value="POLYISOPRENYL-TEICHOIC ACID--PEPTIDOGLYCAN TEICHOIC ACID TRANSFERASE TAGU"/>
    <property type="match status" value="1"/>
</dbReference>
<keyword evidence="3" id="KW-0812">Transmembrane</keyword>
<protein>
    <submittedName>
        <fullName evidence="5">LytR family transcriptional attenuator</fullName>
    </submittedName>
</protein>
<comment type="caution">
    <text evidence="5">The sequence shown here is derived from an EMBL/GenBank/DDBJ whole genome shotgun (WGS) entry which is preliminary data.</text>
</comment>
<evidence type="ECO:0000259" key="4">
    <source>
        <dbReference type="Pfam" id="PF03816"/>
    </source>
</evidence>
<feature type="compositionally biased region" description="Pro residues" evidence="2">
    <location>
        <begin position="124"/>
        <end position="137"/>
    </location>
</feature>
<feature type="compositionally biased region" description="Basic and acidic residues" evidence="2">
    <location>
        <begin position="1"/>
        <end position="11"/>
    </location>
</feature>
<feature type="transmembrane region" description="Helical" evidence="3">
    <location>
        <begin position="170"/>
        <end position="189"/>
    </location>
</feature>
<gene>
    <name evidence="5" type="ORF">IE37_02753</name>
</gene>
<dbReference type="EMBL" id="QGDI01000012">
    <property type="protein sequence ID" value="PWJ10719.1"/>
    <property type="molecule type" value="Genomic_DNA"/>
</dbReference>
<comment type="similarity">
    <text evidence="1">Belongs to the LytR/CpsA/Psr (LCP) family.</text>
</comment>
<feature type="compositionally biased region" description="Pro residues" evidence="2">
    <location>
        <begin position="80"/>
        <end position="91"/>
    </location>
</feature>
<name>A0A315XUX1_RUMFL</name>
<dbReference type="InterPro" id="IPR050922">
    <property type="entry name" value="LytR/CpsA/Psr_CW_biosynth"/>
</dbReference>
<feature type="compositionally biased region" description="Polar residues" evidence="2">
    <location>
        <begin position="47"/>
        <end position="66"/>
    </location>
</feature>